<keyword evidence="7" id="KW-0472">Membrane</keyword>
<dbReference type="NCBIfam" id="TIGR01331">
    <property type="entry name" value="bisphos_cysQ"/>
    <property type="match status" value="1"/>
</dbReference>
<dbReference type="InterPro" id="IPR050725">
    <property type="entry name" value="CysQ/Inositol_MonoPase"/>
</dbReference>
<dbReference type="PANTHER" id="PTHR43028">
    <property type="entry name" value="3'(2'),5'-BISPHOSPHATE NUCLEOTIDASE 1"/>
    <property type="match status" value="1"/>
</dbReference>
<evidence type="ECO:0000256" key="6">
    <source>
        <dbReference type="ARBA" id="ARBA00022842"/>
    </source>
</evidence>
<evidence type="ECO:0000256" key="5">
    <source>
        <dbReference type="ARBA" id="ARBA00022801"/>
    </source>
</evidence>
<evidence type="ECO:0000313" key="9">
    <source>
        <dbReference type="EMBL" id="QHT87000.1"/>
    </source>
</evidence>
<evidence type="ECO:0000256" key="8">
    <source>
        <dbReference type="ARBA" id="ARBA00044544"/>
    </source>
</evidence>
<dbReference type="AlphaFoldDB" id="A0A6C0I330"/>
<dbReference type="PANTHER" id="PTHR43028:SF5">
    <property type="entry name" value="3'(2'),5'-BISPHOSPHATE NUCLEOTIDASE 1"/>
    <property type="match status" value="1"/>
</dbReference>
<name>A0A6C0I330_9ZZZZ</name>
<comment type="similarity">
    <text evidence="1">Belongs to the inositol monophosphatase superfamily. CysQ family.</text>
</comment>
<dbReference type="GO" id="GO:0046854">
    <property type="term" value="P:phosphatidylinositol phosphate biosynthetic process"/>
    <property type="evidence" value="ECO:0007669"/>
    <property type="project" value="InterPro"/>
</dbReference>
<dbReference type="GO" id="GO:0006790">
    <property type="term" value="P:sulfur compound metabolic process"/>
    <property type="evidence" value="ECO:0007669"/>
    <property type="project" value="InterPro"/>
</dbReference>
<protein>
    <recommendedName>
        <fullName evidence="8">3'-phosphoadenosine 5'-phosphate phosphatase</fullName>
    </recommendedName>
</protein>
<keyword evidence="5" id="KW-0378">Hydrolase</keyword>
<dbReference type="PROSITE" id="PS00629">
    <property type="entry name" value="IMP_1"/>
    <property type="match status" value="1"/>
</dbReference>
<dbReference type="EMBL" id="MN740079">
    <property type="protein sequence ID" value="QHT87000.1"/>
    <property type="molecule type" value="Genomic_DNA"/>
</dbReference>
<organism evidence="9">
    <name type="scientific">viral metagenome</name>
    <dbReference type="NCBI Taxonomy" id="1070528"/>
    <lineage>
        <taxon>unclassified sequences</taxon>
        <taxon>metagenomes</taxon>
        <taxon>organismal metagenomes</taxon>
    </lineage>
</organism>
<keyword evidence="6" id="KW-0460">Magnesium</keyword>
<evidence type="ECO:0000256" key="2">
    <source>
        <dbReference type="ARBA" id="ARBA00022475"/>
    </source>
</evidence>
<dbReference type="PRINTS" id="PR00377">
    <property type="entry name" value="IMPHPHTASES"/>
</dbReference>
<dbReference type="Gene3D" id="3.40.190.80">
    <property type="match status" value="1"/>
</dbReference>
<evidence type="ECO:0000256" key="4">
    <source>
        <dbReference type="ARBA" id="ARBA00022723"/>
    </source>
</evidence>
<keyword evidence="2" id="KW-1003">Cell membrane</keyword>
<dbReference type="HAMAP" id="MF_02095">
    <property type="entry name" value="CysQ"/>
    <property type="match status" value="1"/>
</dbReference>
<dbReference type="InterPro" id="IPR006240">
    <property type="entry name" value="CysQ"/>
</dbReference>
<dbReference type="CDD" id="cd01638">
    <property type="entry name" value="CysQ"/>
    <property type="match status" value="1"/>
</dbReference>
<dbReference type="GO" id="GO:0008441">
    <property type="term" value="F:3'(2'),5'-bisphosphate nucleotidase activity"/>
    <property type="evidence" value="ECO:0007669"/>
    <property type="project" value="InterPro"/>
</dbReference>
<dbReference type="InterPro" id="IPR020583">
    <property type="entry name" value="Inositol_monoP_metal-BS"/>
</dbReference>
<dbReference type="Gene3D" id="3.30.540.10">
    <property type="entry name" value="Fructose-1,6-Bisphosphatase, subunit A, domain 1"/>
    <property type="match status" value="1"/>
</dbReference>
<proteinExistence type="inferred from homology"/>
<dbReference type="Pfam" id="PF00459">
    <property type="entry name" value="Inositol_P"/>
    <property type="match status" value="1"/>
</dbReference>
<keyword evidence="3" id="KW-0997">Cell inner membrane</keyword>
<evidence type="ECO:0000256" key="7">
    <source>
        <dbReference type="ARBA" id="ARBA00023136"/>
    </source>
</evidence>
<keyword evidence="4" id="KW-0479">Metal-binding</keyword>
<dbReference type="PROSITE" id="PS00630">
    <property type="entry name" value="IMP_2"/>
    <property type="match status" value="1"/>
</dbReference>
<dbReference type="InterPro" id="IPR000760">
    <property type="entry name" value="Inositol_monophosphatase-like"/>
</dbReference>
<dbReference type="InterPro" id="IPR020550">
    <property type="entry name" value="Inositol_monophosphatase_CS"/>
</dbReference>
<accession>A0A6C0I330</accession>
<reference evidence="9" key="1">
    <citation type="journal article" date="2020" name="Nature">
        <title>Giant virus diversity and host interactions through global metagenomics.</title>
        <authorList>
            <person name="Schulz F."/>
            <person name="Roux S."/>
            <person name="Paez-Espino D."/>
            <person name="Jungbluth S."/>
            <person name="Walsh D.A."/>
            <person name="Denef V.J."/>
            <person name="McMahon K.D."/>
            <person name="Konstantinidis K.T."/>
            <person name="Eloe-Fadrosh E.A."/>
            <person name="Kyrpides N.C."/>
            <person name="Woyke T."/>
        </authorList>
    </citation>
    <scope>NUCLEOTIDE SEQUENCE</scope>
    <source>
        <strain evidence="9">GVMAG-M-3300023184-18</strain>
    </source>
</reference>
<evidence type="ECO:0000256" key="3">
    <source>
        <dbReference type="ARBA" id="ARBA00022519"/>
    </source>
</evidence>
<sequence length="264" mass="30356">MNLQFLNSRKIINIIEIASQIILQIYHRDNFGIEIKQDKSPLTEADKKANEYICSQLTILYPDIPIISEENKNADYNVRSKYKYAWLIDPLDGTKEFINKNGEFTVNIGLIYFGVPVAGFVNIPCSEITYWSIKDCGAWKKNYNEDDSFMIERSDSYDGRRLQKGKTIVLASRSHMNDETVQYIEKLGEVELKNVGSSIKLMWIAENKADVYPRIAPTMEWDTCASDAILRELGGGCMMYGNENEYLIYNKESLLNPSFIARLH</sequence>
<evidence type="ECO:0000256" key="1">
    <source>
        <dbReference type="ARBA" id="ARBA00005289"/>
    </source>
</evidence>
<dbReference type="SUPFAM" id="SSF56655">
    <property type="entry name" value="Carbohydrate phosphatase"/>
    <property type="match status" value="1"/>
</dbReference>
<dbReference type="GO" id="GO:0000287">
    <property type="term" value="F:magnesium ion binding"/>
    <property type="evidence" value="ECO:0007669"/>
    <property type="project" value="InterPro"/>
</dbReference>